<evidence type="ECO:0000313" key="2">
    <source>
        <dbReference type="Proteomes" id="UP000734854"/>
    </source>
</evidence>
<gene>
    <name evidence="1" type="ORF">ZIOFF_069862</name>
</gene>
<dbReference type="Proteomes" id="UP000734854">
    <property type="component" value="Unassembled WGS sequence"/>
</dbReference>
<accession>A0A8J5EQ86</accession>
<dbReference type="AlphaFoldDB" id="A0A8J5EQ86"/>
<protein>
    <submittedName>
        <fullName evidence="1">Uncharacterized protein</fullName>
    </submittedName>
</protein>
<comment type="caution">
    <text evidence="1">The sequence shown here is derived from an EMBL/GenBank/DDBJ whole genome shotgun (WGS) entry which is preliminary data.</text>
</comment>
<reference evidence="1 2" key="1">
    <citation type="submission" date="2020-08" db="EMBL/GenBank/DDBJ databases">
        <title>Plant Genome Project.</title>
        <authorList>
            <person name="Zhang R.-G."/>
        </authorList>
    </citation>
    <scope>NUCLEOTIDE SEQUENCE [LARGE SCALE GENOMIC DNA]</scope>
    <source>
        <tissue evidence="1">Rhizome</tissue>
    </source>
</reference>
<name>A0A8J5EQ86_ZINOF</name>
<keyword evidence="2" id="KW-1185">Reference proteome</keyword>
<dbReference type="EMBL" id="JACMSC010000020">
    <property type="protein sequence ID" value="KAG6472400.1"/>
    <property type="molecule type" value="Genomic_DNA"/>
</dbReference>
<evidence type="ECO:0000313" key="1">
    <source>
        <dbReference type="EMBL" id="KAG6472400.1"/>
    </source>
</evidence>
<sequence>MMRDSSAFVSLHQVGVLDEHRVLGSKEFERGFACWSYCGLFFTMTTVVGDDDGTVDPHVIGQARQGYWATSSRVVPGRVLTLCMVGALVHGGGGHDRGGHPRGDWTCHVIKILSRVMLPLWAAVLIMAMDW</sequence>
<proteinExistence type="predicted"/>
<organism evidence="1 2">
    <name type="scientific">Zingiber officinale</name>
    <name type="common">Ginger</name>
    <name type="synonym">Amomum zingiber</name>
    <dbReference type="NCBI Taxonomy" id="94328"/>
    <lineage>
        <taxon>Eukaryota</taxon>
        <taxon>Viridiplantae</taxon>
        <taxon>Streptophyta</taxon>
        <taxon>Embryophyta</taxon>
        <taxon>Tracheophyta</taxon>
        <taxon>Spermatophyta</taxon>
        <taxon>Magnoliopsida</taxon>
        <taxon>Liliopsida</taxon>
        <taxon>Zingiberales</taxon>
        <taxon>Zingiberaceae</taxon>
        <taxon>Zingiber</taxon>
    </lineage>
</organism>